<feature type="domain" description="Peptidase S1" evidence="3">
    <location>
        <begin position="4"/>
        <end position="272"/>
    </location>
</feature>
<dbReference type="PROSITE" id="PS00134">
    <property type="entry name" value="TRYPSIN_HIS"/>
    <property type="match status" value="1"/>
</dbReference>
<name>A0A3N2QR94_9RHOB</name>
<keyword evidence="1 2" id="KW-0732">Signal</keyword>
<dbReference type="GO" id="GO:0006508">
    <property type="term" value="P:proteolysis"/>
    <property type="evidence" value="ECO:0007669"/>
    <property type="project" value="InterPro"/>
</dbReference>
<dbReference type="RefSeq" id="WP_123643731.1">
    <property type="nucleotide sequence ID" value="NZ_ML119091.1"/>
</dbReference>
<dbReference type="InterPro" id="IPR001314">
    <property type="entry name" value="Peptidase_S1A"/>
</dbReference>
<organism evidence="4 5">
    <name type="scientific">Histidinibacterium lentulum</name>
    <dbReference type="NCBI Taxonomy" id="2480588"/>
    <lineage>
        <taxon>Bacteria</taxon>
        <taxon>Pseudomonadati</taxon>
        <taxon>Pseudomonadota</taxon>
        <taxon>Alphaproteobacteria</taxon>
        <taxon>Rhodobacterales</taxon>
        <taxon>Paracoccaceae</taxon>
        <taxon>Histidinibacterium</taxon>
    </lineage>
</organism>
<dbReference type="Gene3D" id="2.40.10.10">
    <property type="entry name" value="Trypsin-like serine proteases"/>
    <property type="match status" value="2"/>
</dbReference>
<dbReference type="PRINTS" id="PR00722">
    <property type="entry name" value="CHYMOTRYPSIN"/>
</dbReference>
<evidence type="ECO:0000256" key="1">
    <source>
        <dbReference type="ARBA" id="ARBA00022729"/>
    </source>
</evidence>
<feature type="signal peptide" evidence="2">
    <location>
        <begin position="1"/>
        <end position="19"/>
    </location>
</feature>
<dbReference type="GO" id="GO:0004252">
    <property type="term" value="F:serine-type endopeptidase activity"/>
    <property type="evidence" value="ECO:0007669"/>
    <property type="project" value="InterPro"/>
</dbReference>
<dbReference type="OrthoDB" id="267336at2"/>
<gene>
    <name evidence="4" type="ORF">EAT49_18135</name>
</gene>
<protein>
    <submittedName>
        <fullName evidence="4">S1 family peptidase</fullName>
    </submittedName>
</protein>
<dbReference type="PROSITE" id="PS50240">
    <property type="entry name" value="TRYPSIN_DOM"/>
    <property type="match status" value="1"/>
</dbReference>
<dbReference type="InterPro" id="IPR018114">
    <property type="entry name" value="TRYPSIN_HIS"/>
</dbReference>
<dbReference type="InterPro" id="IPR050966">
    <property type="entry name" value="Glutamyl_endopeptidase"/>
</dbReference>
<proteinExistence type="predicted"/>
<dbReference type="AlphaFoldDB" id="A0A3N2QR94"/>
<dbReference type="SUPFAM" id="SSF50494">
    <property type="entry name" value="Trypsin-like serine proteases"/>
    <property type="match status" value="1"/>
</dbReference>
<dbReference type="InterPro" id="IPR001254">
    <property type="entry name" value="Trypsin_dom"/>
</dbReference>
<accession>A0A3N2QR94</accession>
<evidence type="ECO:0000256" key="2">
    <source>
        <dbReference type="SAM" id="SignalP"/>
    </source>
</evidence>
<evidence type="ECO:0000313" key="5">
    <source>
        <dbReference type="Proteomes" id="UP000268016"/>
    </source>
</evidence>
<feature type="chain" id="PRO_5018102248" evidence="2">
    <location>
        <begin position="20"/>
        <end position="272"/>
    </location>
</feature>
<keyword evidence="5" id="KW-1185">Reference proteome</keyword>
<dbReference type="PANTHER" id="PTHR15462">
    <property type="entry name" value="SERINE PROTEASE"/>
    <property type="match status" value="1"/>
</dbReference>
<dbReference type="InterPro" id="IPR043504">
    <property type="entry name" value="Peptidase_S1_PA_chymotrypsin"/>
</dbReference>
<dbReference type="Proteomes" id="UP000268016">
    <property type="component" value="Unassembled WGS sequence"/>
</dbReference>
<dbReference type="EMBL" id="RDRB01000011">
    <property type="protein sequence ID" value="ROT97727.1"/>
    <property type="molecule type" value="Genomic_DNA"/>
</dbReference>
<sequence>MRRILSAFALLWAALPALAQDTDLRALETLDAARGWEAVGRLDIAGKGFCTAALIDETTLLTAAHCLYDRQTGERIDPSRMEFRAGFRDGRALAYRDIRRAVAHPGYVFGASADMANLGRDVALLELSQPIRHTGILPFPVGLSPREGDPVGIVSYAEERSERPSLQESCDVLGRQDGIYVMSCDVNFGSSGAPVFSLSGGVAQIVSLVSAKAELEDGRVALGVDLEAPLAAIRAEMAAGRGTVSGVGASTFRTVRPGETSTAEGGPKFIRP</sequence>
<dbReference type="Pfam" id="PF13365">
    <property type="entry name" value="Trypsin_2"/>
    <property type="match status" value="1"/>
</dbReference>
<dbReference type="InterPro" id="IPR009003">
    <property type="entry name" value="Peptidase_S1_PA"/>
</dbReference>
<reference evidence="4 5" key="1">
    <citation type="submission" date="2018-10" db="EMBL/GenBank/DDBJ databases">
        <title>Histidinibacterium lentulum gen. nov., sp. nov., a marine bacterium from the culture broth of Picochlorum sp. 122.</title>
        <authorList>
            <person name="Wang G."/>
        </authorList>
    </citation>
    <scope>NUCLEOTIDE SEQUENCE [LARGE SCALE GENOMIC DNA]</scope>
    <source>
        <strain evidence="4 5">B17</strain>
    </source>
</reference>
<dbReference type="PANTHER" id="PTHR15462:SF8">
    <property type="entry name" value="SERINE PROTEASE"/>
    <property type="match status" value="1"/>
</dbReference>
<evidence type="ECO:0000313" key="4">
    <source>
        <dbReference type="EMBL" id="ROT97727.1"/>
    </source>
</evidence>
<comment type="caution">
    <text evidence="4">The sequence shown here is derived from an EMBL/GenBank/DDBJ whole genome shotgun (WGS) entry which is preliminary data.</text>
</comment>
<evidence type="ECO:0000259" key="3">
    <source>
        <dbReference type="PROSITE" id="PS50240"/>
    </source>
</evidence>